<dbReference type="NCBIfam" id="TIGR01557">
    <property type="entry name" value="myb_SHAQKYF"/>
    <property type="match status" value="1"/>
</dbReference>
<evidence type="ECO:0000313" key="8">
    <source>
        <dbReference type="Proteomes" id="UP000824890"/>
    </source>
</evidence>
<evidence type="ECO:0000313" key="7">
    <source>
        <dbReference type="EMBL" id="KAH0850687.1"/>
    </source>
</evidence>
<keyword evidence="3" id="KW-0238">DNA-binding</keyword>
<dbReference type="EMBL" id="JAGKQM010001982">
    <property type="protein sequence ID" value="KAH0850687.1"/>
    <property type="molecule type" value="Genomic_DNA"/>
</dbReference>
<dbReference type="Gene3D" id="1.10.10.60">
    <property type="entry name" value="Homeodomain-like"/>
    <property type="match status" value="1"/>
</dbReference>
<evidence type="ECO:0000256" key="6">
    <source>
        <dbReference type="SAM" id="MobiDB-lite"/>
    </source>
</evidence>
<feature type="compositionally biased region" description="Polar residues" evidence="6">
    <location>
        <begin position="694"/>
        <end position="711"/>
    </location>
</feature>
<feature type="compositionally biased region" description="Acidic residues" evidence="6">
    <location>
        <begin position="44"/>
        <end position="57"/>
    </location>
</feature>
<keyword evidence="4" id="KW-0804">Transcription</keyword>
<feature type="region of interest" description="Disordered" evidence="6">
    <location>
        <begin position="16"/>
        <end position="80"/>
    </location>
</feature>
<gene>
    <name evidence="7" type="ORF">HID58_095330</name>
</gene>
<organism evidence="7 8">
    <name type="scientific">Brassica napus</name>
    <name type="common">Rape</name>
    <dbReference type="NCBI Taxonomy" id="3708"/>
    <lineage>
        <taxon>Eukaryota</taxon>
        <taxon>Viridiplantae</taxon>
        <taxon>Streptophyta</taxon>
        <taxon>Embryophyta</taxon>
        <taxon>Tracheophyta</taxon>
        <taxon>Spermatophyta</taxon>
        <taxon>Magnoliopsida</taxon>
        <taxon>eudicotyledons</taxon>
        <taxon>Gunneridae</taxon>
        <taxon>Pentapetalae</taxon>
        <taxon>rosids</taxon>
        <taxon>malvids</taxon>
        <taxon>Brassicales</taxon>
        <taxon>Brassicaceae</taxon>
        <taxon>Brassiceae</taxon>
        <taxon>Brassica</taxon>
    </lineage>
</organism>
<feature type="compositionally biased region" description="Polar residues" evidence="6">
    <location>
        <begin position="605"/>
        <end position="622"/>
    </location>
</feature>
<accession>A0ABQ7X433</accession>
<feature type="region of interest" description="Disordered" evidence="6">
    <location>
        <begin position="602"/>
        <end position="622"/>
    </location>
</feature>
<dbReference type="Proteomes" id="UP000824890">
    <property type="component" value="Unassembled WGS sequence"/>
</dbReference>
<protein>
    <recommendedName>
        <fullName evidence="9">Myb-like domain-containing protein</fullName>
    </recommendedName>
</protein>
<proteinExistence type="predicted"/>
<name>A0ABQ7X433_BRANA</name>
<evidence type="ECO:0000256" key="5">
    <source>
        <dbReference type="ARBA" id="ARBA00023242"/>
    </source>
</evidence>
<dbReference type="InterPro" id="IPR009057">
    <property type="entry name" value="Homeodomain-like_sf"/>
</dbReference>
<dbReference type="InterPro" id="IPR006447">
    <property type="entry name" value="Myb_dom_plants"/>
</dbReference>
<keyword evidence="2" id="KW-0805">Transcription regulation</keyword>
<comment type="caution">
    <text evidence="7">The sequence shown here is derived from an EMBL/GenBank/DDBJ whole genome shotgun (WGS) entry which is preliminary data.</text>
</comment>
<comment type="subcellular location">
    <subcellularLocation>
        <location evidence="1">Nucleus</location>
    </subcellularLocation>
</comment>
<evidence type="ECO:0000256" key="3">
    <source>
        <dbReference type="ARBA" id="ARBA00023125"/>
    </source>
</evidence>
<evidence type="ECO:0008006" key="9">
    <source>
        <dbReference type="Google" id="ProtNLM"/>
    </source>
</evidence>
<dbReference type="InterPro" id="IPR044825">
    <property type="entry name" value="GLK1/2-like"/>
</dbReference>
<evidence type="ECO:0000256" key="1">
    <source>
        <dbReference type="ARBA" id="ARBA00004123"/>
    </source>
</evidence>
<dbReference type="SUPFAM" id="SSF46689">
    <property type="entry name" value="Homeodomain-like"/>
    <property type="match status" value="1"/>
</dbReference>
<sequence>MKNEIEQESLSCGAPCFVRKPIKPNDPNNMWKHALDRRINDGSIQDDTDGSIQDDTDGSEKIQEKTSSSDPCDGDSSSKKTKRVTIKWTSALENEFFMAIEHIGLHKATPKRILKFMDQKSLTRAHIASKLQKYRRNLKRDEDQRMKDRIAMHSTFSSADGYINPQHSYNYNTRLGNNNLFNVQPGYGLGQTSFMGNNNAGLHDSLNCMNRRPTYDLSQTGSKLLPMRGNLGFQNGMLPVKEEWRSIPGTSQAPRFGQYGTTSNALGMNYNPTTGTMGSNNYVGIRGDENGDLVGLGGLRVNGNGNGSFSGARVHGTGSGSLQGMSVYGNGHGSSLGGRGVHGTGNGSLERMRVPGNGHGTGNGSLGGIRVHGTGNGSLERIRVPGNGHVTGNGHGTGNGSLGGIRIHGNNNGIRIHDTSNGYGSFGGVKVHGTGNSNFSPDGIIVHGNSNSNDSLGGIRVHGTDSVGGIRVHGTDAGSVVGGNVHGTSNGNGSLGVNFGMNCNFNNNNMSNHGSSTPMFPSELSSFFGNKDQSQNNLIAQTGGVIPALEKPKMFSDHHDINEVFSDTNNSQFHQNQHQGNLAGVNVGMNWNFNNNNMSNYGSSTPTFPSALSSSLGNKDQSQNNLIAQTGGVIPALEKPKMFSDHHDINEVFSDTNNSQFHQNQQHQGNLAGVNVGMNWNFNNNNMSNYGSSTPTFPSALSSSLGNKDQSQNNLIAQTGGVIPALEKPKMFSDHHDINEVFSDTNNSQFHQNQHQGNLAGVNVGMNWNFNNNDMSNHGSSTPTVPSALSSFFGNKDQSQNNLISQTGGVIPALEKPKMFSDHHDINEVFSDTNNSQFHQNQHQGNLAAVNVGMNWNSNNNNMSNHGSSTPMFSSALSSFFGNKDQSQNNLVSQTGGVIPALEKPKIFSDHHDINEVFSDTNNSQFHQNQHQGNLTGVNVEAPTAYPLEDISSWSFNDGTNNEEMLDTLVANLEMYLPTQDMNITNQVNLGNNHEEMFNSLAANPEMHFPTQDMNITNQASLVSIAERFFLTLDCFHDCDDEDFMDYLIDPDMN</sequence>
<feature type="region of interest" description="Disordered" evidence="6">
    <location>
        <begin position="691"/>
        <end position="711"/>
    </location>
</feature>
<dbReference type="PANTHER" id="PTHR31312">
    <property type="entry name" value="TRANSCRIPTION ACTIVATOR GLK1"/>
    <property type="match status" value="1"/>
</dbReference>
<keyword evidence="8" id="KW-1185">Reference proteome</keyword>
<keyword evidence="5" id="KW-0539">Nucleus</keyword>
<reference evidence="7 8" key="1">
    <citation type="submission" date="2021-05" db="EMBL/GenBank/DDBJ databases">
        <title>Genome Assembly of Synthetic Allotetraploid Brassica napus Reveals Homoeologous Exchanges between Subgenomes.</title>
        <authorList>
            <person name="Davis J.T."/>
        </authorList>
    </citation>
    <scope>NUCLEOTIDE SEQUENCE [LARGE SCALE GENOMIC DNA]</scope>
    <source>
        <strain evidence="8">cv. Da-Ae</strain>
        <tissue evidence="7">Seedling</tissue>
    </source>
</reference>
<dbReference type="PANTHER" id="PTHR31312:SF4">
    <property type="entry name" value="TWO-COMPONENT RESPONSE REGULATOR-LIKE APRR2"/>
    <property type="match status" value="1"/>
</dbReference>
<evidence type="ECO:0000256" key="4">
    <source>
        <dbReference type="ARBA" id="ARBA00023163"/>
    </source>
</evidence>
<evidence type="ECO:0000256" key="2">
    <source>
        <dbReference type="ARBA" id="ARBA00023015"/>
    </source>
</evidence>